<dbReference type="STRING" id="742152.A0A2H3K0Y2"/>
<evidence type="ECO:0000313" key="1">
    <source>
        <dbReference type="EMBL" id="PCH44839.1"/>
    </source>
</evidence>
<dbReference type="Proteomes" id="UP000218811">
    <property type="component" value="Unassembled WGS sequence"/>
</dbReference>
<keyword evidence="2" id="KW-1185">Reference proteome</keyword>
<dbReference type="InterPro" id="IPR032675">
    <property type="entry name" value="LRR_dom_sf"/>
</dbReference>
<sequence>MTASSNRNCGLPQELCEDILDSLWDDQEALLACSLACRVWIPTTRAHLFRFVRLHDERDCIRLQELLRLSASAATNVAGYFSELSIKFGGKSHDARSVEERMAHWIPQLLPTLQSITSLEISCADWGYDFLTEDARTCLMTFSSIITTLRLSYVTFPTTDDLTGLIHAYPRLSKLQLVHCRADPPVFEPLTLARLPSDHGMTTTQITELRASSFADMLVGLLSSPSRVSLRRLHWETPVLNAGDTLVRQILLEDCESSLEYLKLYFFHPQELIDLDLSKYPQLTTLHLCPHRMFSARKSVLCSPIPDFLSRITSVRMREIVLSVQGTFGSDTGYLEFLDWGKLDCVLASLRRRLPALVVSIQLEFSLERTADDPFSRVVGQVTERLPVALSAGLPVQVTYRDGRRSHDSANAPAYTRVAWLAFDSFPSGKHLLSA</sequence>
<dbReference type="Gene3D" id="3.80.10.10">
    <property type="entry name" value="Ribonuclease Inhibitor"/>
    <property type="match status" value="1"/>
</dbReference>
<dbReference type="EMBL" id="KB468168">
    <property type="protein sequence ID" value="PCH44839.1"/>
    <property type="molecule type" value="Genomic_DNA"/>
</dbReference>
<accession>A0A2H3K0Y2</accession>
<dbReference type="AlphaFoldDB" id="A0A2H3K0Y2"/>
<gene>
    <name evidence="1" type="ORF">WOLCODRAFT_145199</name>
</gene>
<protein>
    <recommendedName>
        <fullName evidence="3">F-box domain-containing protein</fullName>
    </recommendedName>
</protein>
<dbReference type="SUPFAM" id="SSF52047">
    <property type="entry name" value="RNI-like"/>
    <property type="match status" value="1"/>
</dbReference>
<proteinExistence type="predicted"/>
<evidence type="ECO:0008006" key="3">
    <source>
        <dbReference type="Google" id="ProtNLM"/>
    </source>
</evidence>
<organism evidence="1 2">
    <name type="scientific">Wolfiporia cocos (strain MD-104)</name>
    <name type="common">Brown rot fungus</name>
    <dbReference type="NCBI Taxonomy" id="742152"/>
    <lineage>
        <taxon>Eukaryota</taxon>
        <taxon>Fungi</taxon>
        <taxon>Dikarya</taxon>
        <taxon>Basidiomycota</taxon>
        <taxon>Agaricomycotina</taxon>
        <taxon>Agaricomycetes</taxon>
        <taxon>Polyporales</taxon>
        <taxon>Phaeolaceae</taxon>
        <taxon>Wolfiporia</taxon>
    </lineage>
</organism>
<name>A0A2H3K0Y2_WOLCO</name>
<reference evidence="1 2" key="1">
    <citation type="journal article" date="2012" name="Science">
        <title>The Paleozoic origin of enzymatic lignin decomposition reconstructed from 31 fungal genomes.</title>
        <authorList>
            <person name="Floudas D."/>
            <person name="Binder M."/>
            <person name="Riley R."/>
            <person name="Barry K."/>
            <person name="Blanchette R.A."/>
            <person name="Henrissat B."/>
            <person name="Martinez A.T."/>
            <person name="Otillar R."/>
            <person name="Spatafora J.W."/>
            <person name="Yadav J.S."/>
            <person name="Aerts A."/>
            <person name="Benoit I."/>
            <person name="Boyd A."/>
            <person name="Carlson A."/>
            <person name="Copeland A."/>
            <person name="Coutinho P.M."/>
            <person name="de Vries R.P."/>
            <person name="Ferreira P."/>
            <person name="Findley K."/>
            <person name="Foster B."/>
            <person name="Gaskell J."/>
            <person name="Glotzer D."/>
            <person name="Gorecki P."/>
            <person name="Heitman J."/>
            <person name="Hesse C."/>
            <person name="Hori C."/>
            <person name="Igarashi K."/>
            <person name="Jurgens J.A."/>
            <person name="Kallen N."/>
            <person name="Kersten P."/>
            <person name="Kohler A."/>
            <person name="Kuees U."/>
            <person name="Kumar T.K.A."/>
            <person name="Kuo A."/>
            <person name="LaButti K."/>
            <person name="Larrondo L.F."/>
            <person name="Lindquist E."/>
            <person name="Ling A."/>
            <person name="Lombard V."/>
            <person name="Lucas S."/>
            <person name="Lundell T."/>
            <person name="Martin R."/>
            <person name="McLaughlin D.J."/>
            <person name="Morgenstern I."/>
            <person name="Morin E."/>
            <person name="Murat C."/>
            <person name="Nagy L.G."/>
            <person name="Nolan M."/>
            <person name="Ohm R.A."/>
            <person name="Patyshakuliyeva A."/>
            <person name="Rokas A."/>
            <person name="Ruiz-Duenas F.J."/>
            <person name="Sabat G."/>
            <person name="Salamov A."/>
            <person name="Samejima M."/>
            <person name="Schmutz J."/>
            <person name="Slot J.C."/>
            <person name="St John F."/>
            <person name="Stenlid J."/>
            <person name="Sun H."/>
            <person name="Sun S."/>
            <person name="Syed K."/>
            <person name="Tsang A."/>
            <person name="Wiebenga A."/>
            <person name="Young D."/>
            <person name="Pisabarro A."/>
            <person name="Eastwood D.C."/>
            <person name="Martin F."/>
            <person name="Cullen D."/>
            <person name="Grigoriev I.V."/>
            <person name="Hibbett D.S."/>
        </authorList>
    </citation>
    <scope>NUCLEOTIDE SEQUENCE [LARGE SCALE GENOMIC DNA]</scope>
    <source>
        <strain evidence="1 2">MD-104</strain>
    </source>
</reference>
<dbReference type="OMA" id="HDSANAP"/>
<evidence type="ECO:0000313" key="2">
    <source>
        <dbReference type="Proteomes" id="UP000218811"/>
    </source>
</evidence>
<dbReference type="OrthoDB" id="2794288at2759"/>